<evidence type="ECO:0000256" key="2">
    <source>
        <dbReference type="SAM" id="SignalP"/>
    </source>
</evidence>
<proteinExistence type="predicted"/>
<keyword evidence="4" id="KW-1185">Reference proteome</keyword>
<accession>A0A0K1PKM9</accession>
<feature type="compositionally biased region" description="Polar residues" evidence="1">
    <location>
        <begin position="35"/>
        <end position="46"/>
    </location>
</feature>
<feature type="compositionally biased region" description="Pro residues" evidence="1">
    <location>
        <begin position="56"/>
        <end position="65"/>
    </location>
</feature>
<dbReference type="KEGG" id="llu:AKJ09_00757"/>
<evidence type="ECO:0000313" key="4">
    <source>
        <dbReference type="Proteomes" id="UP000064967"/>
    </source>
</evidence>
<feature type="signal peptide" evidence="2">
    <location>
        <begin position="1"/>
        <end position="19"/>
    </location>
</feature>
<dbReference type="Proteomes" id="UP000064967">
    <property type="component" value="Chromosome"/>
</dbReference>
<name>A0A0K1PKM9_9BACT</name>
<reference evidence="3 4" key="1">
    <citation type="submission" date="2015-08" db="EMBL/GenBank/DDBJ databases">
        <authorList>
            <person name="Babu N.S."/>
            <person name="Beckwith C.J."/>
            <person name="Beseler K.G."/>
            <person name="Brison A."/>
            <person name="Carone J.V."/>
            <person name="Caskin T.P."/>
            <person name="Diamond M."/>
            <person name="Durham M.E."/>
            <person name="Foxe J.M."/>
            <person name="Go M."/>
            <person name="Henderson B.A."/>
            <person name="Jones I.B."/>
            <person name="McGettigan J.A."/>
            <person name="Micheletti S.J."/>
            <person name="Nasrallah M.E."/>
            <person name="Ortiz D."/>
            <person name="Piller C.R."/>
            <person name="Privatt S.R."/>
            <person name="Schneider S.L."/>
            <person name="Sharp S."/>
            <person name="Smith T.C."/>
            <person name="Stanton J.D."/>
            <person name="Ullery H.E."/>
            <person name="Wilson R.J."/>
            <person name="Serrano M.G."/>
            <person name="Buck G."/>
            <person name="Lee V."/>
            <person name="Wang Y."/>
            <person name="Carvalho R."/>
            <person name="Voegtly L."/>
            <person name="Shi R."/>
            <person name="Duckworth R."/>
            <person name="Johnson A."/>
            <person name="Loviza R."/>
            <person name="Walstead R."/>
            <person name="Shah Z."/>
            <person name="Kiflezghi M."/>
            <person name="Wade K."/>
            <person name="Ball S.L."/>
            <person name="Bradley K.W."/>
            <person name="Asai D.J."/>
            <person name="Bowman C.A."/>
            <person name="Russell D.A."/>
            <person name="Pope W.H."/>
            <person name="Jacobs-Sera D."/>
            <person name="Hendrix R.W."/>
            <person name="Hatfull G.F."/>
        </authorList>
    </citation>
    <scope>NUCLEOTIDE SEQUENCE [LARGE SCALE GENOMIC DNA]</scope>
    <source>
        <strain evidence="3 4">DSM 27648</strain>
    </source>
</reference>
<dbReference type="PROSITE" id="PS51257">
    <property type="entry name" value="PROKAR_LIPOPROTEIN"/>
    <property type="match status" value="1"/>
</dbReference>
<dbReference type="AlphaFoldDB" id="A0A0K1PKM9"/>
<dbReference type="EMBL" id="CP012333">
    <property type="protein sequence ID" value="AKU94093.1"/>
    <property type="molecule type" value="Genomic_DNA"/>
</dbReference>
<evidence type="ECO:0008006" key="5">
    <source>
        <dbReference type="Google" id="ProtNLM"/>
    </source>
</evidence>
<keyword evidence="2" id="KW-0732">Signal</keyword>
<dbReference type="RefSeq" id="WP_146645746.1">
    <property type="nucleotide sequence ID" value="NZ_CP012333.1"/>
</dbReference>
<evidence type="ECO:0000313" key="3">
    <source>
        <dbReference type="EMBL" id="AKU94093.1"/>
    </source>
</evidence>
<sequence>MRILKLPLILTIVSTTALACGGAVTPGGDGDDTPAVSQPHQPTATTDDPAHASPGQSPPSQPVVSPPSSADTESNVNPPAAQVWSIPDCAEPSGPIHTYTSVADVQGRISGVWYKCSGNVPGPADAVAIELAGPYAYLLVSSGDTLVRKDSWDYERNVGYIDTTMMNGPGYYQINLTSGLGTQMLQSRVSEDGRFLELVQSFDMSRYVRATTVVP</sequence>
<feature type="region of interest" description="Disordered" evidence="1">
    <location>
        <begin position="24"/>
        <end position="87"/>
    </location>
</feature>
<gene>
    <name evidence="3" type="ORF">AKJ09_00757</name>
</gene>
<organism evidence="3 4">
    <name type="scientific">Labilithrix luteola</name>
    <dbReference type="NCBI Taxonomy" id="1391654"/>
    <lineage>
        <taxon>Bacteria</taxon>
        <taxon>Pseudomonadati</taxon>
        <taxon>Myxococcota</taxon>
        <taxon>Polyangia</taxon>
        <taxon>Polyangiales</taxon>
        <taxon>Labilitrichaceae</taxon>
        <taxon>Labilithrix</taxon>
    </lineage>
</organism>
<evidence type="ECO:0000256" key="1">
    <source>
        <dbReference type="SAM" id="MobiDB-lite"/>
    </source>
</evidence>
<protein>
    <recommendedName>
        <fullName evidence="5">Lipoprotein</fullName>
    </recommendedName>
</protein>
<feature type="chain" id="PRO_5005465615" description="Lipoprotein" evidence="2">
    <location>
        <begin position="20"/>
        <end position="215"/>
    </location>
</feature>